<dbReference type="AlphaFoldDB" id="A0A5B0NUD3"/>
<protein>
    <submittedName>
        <fullName evidence="1">Uncharacterized protein</fullName>
    </submittedName>
</protein>
<evidence type="ECO:0000313" key="1">
    <source>
        <dbReference type="EMBL" id="KAA1091439.1"/>
    </source>
</evidence>
<name>A0A5B0NUD3_PUCGR</name>
<gene>
    <name evidence="1" type="ORF">PGT21_033767</name>
</gene>
<proteinExistence type="predicted"/>
<dbReference type="OrthoDB" id="10485492at2759"/>
<dbReference type="EMBL" id="VSWC01000092">
    <property type="protein sequence ID" value="KAA1091439.1"/>
    <property type="molecule type" value="Genomic_DNA"/>
</dbReference>
<comment type="caution">
    <text evidence="1">The sequence shown here is derived from an EMBL/GenBank/DDBJ whole genome shotgun (WGS) entry which is preliminary data.</text>
</comment>
<dbReference type="Proteomes" id="UP000324748">
    <property type="component" value="Unassembled WGS sequence"/>
</dbReference>
<sequence length="107" mass="11448">MYSRLQFWIVCPPVSELEEYIGAICVWQRTKTSWTRSALGIPGQEGTGCETAPAVFGLGPAPLCIPINAFRFYAALSGGTCGGNTPSANPLASPSIFFSSSYPLNPW</sequence>
<keyword evidence="2" id="KW-1185">Reference proteome</keyword>
<evidence type="ECO:0000313" key="2">
    <source>
        <dbReference type="Proteomes" id="UP000324748"/>
    </source>
</evidence>
<reference evidence="1 2" key="1">
    <citation type="submission" date="2019-05" db="EMBL/GenBank/DDBJ databases">
        <title>Emergence of the Ug99 lineage of the wheat stem rust pathogen through somatic hybridization.</title>
        <authorList>
            <person name="Li F."/>
            <person name="Upadhyaya N.M."/>
            <person name="Sperschneider J."/>
            <person name="Matny O."/>
            <person name="Nguyen-Phuc H."/>
            <person name="Mago R."/>
            <person name="Raley C."/>
            <person name="Miller M.E."/>
            <person name="Silverstein K.A.T."/>
            <person name="Henningsen E."/>
            <person name="Hirsch C.D."/>
            <person name="Visser B."/>
            <person name="Pretorius Z.A."/>
            <person name="Steffenson B.J."/>
            <person name="Schwessinger B."/>
            <person name="Dodds P.N."/>
            <person name="Figueroa M."/>
        </authorList>
    </citation>
    <scope>NUCLEOTIDE SEQUENCE [LARGE SCALE GENOMIC DNA]</scope>
    <source>
        <strain evidence="1">21-0</strain>
    </source>
</reference>
<accession>A0A5B0NUD3</accession>
<organism evidence="1 2">
    <name type="scientific">Puccinia graminis f. sp. tritici</name>
    <dbReference type="NCBI Taxonomy" id="56615"/>
    <lineage>
        <taxon>Eukaryota</taxon>
        <taxon>Fungi</taxon>
        <taxon>Dikarya</taxon>
        <taxon>Basidiomycota</taxon>
        <taxon>Pucciniomycotina</taxon>
        <taxon>Pucciniomycetes</taxon>
        <taxon>Pucciniales</taxon>
        <taxon>Pucciniaceae</taxon>
        <taxon>Puccinia</taxon>
    </lineage>
</organism>